<organism evidence="2 3">
    <name type="scientific">Tranquillimonas rosea</name>
    <dbReference type="NCBI Taxonomy" id="641238"/>
    <lineage>
        <taxon>Bacteria</taxon>
        <taxon>Pseudomonadati</taxon>
        <taxon>Pseudomonadota</taxon>
        <taxon>Alphaproteobacteria</taxon>
        <taxon>Rhodobacterales</taxon>
        <taxon>Roseobacteraceae</taxon>
        <taxon>Tranquillimonas</taxon>
    </lineage>
</organism>
<evidence type="ECO:0000313" key="2">
    <source>
        <dbReference type="EMBL" id="SER44517.1"/>
    </source>
</evidence>
<feature type="transmembrane region" description="Helical" evidence="1">
    <location>
        <begin position="12"/>
        <end position="34"/>
    </location>
</feature>
<dbReference type="EMBL" id="FOGU01000001">
    <property type="protein sequence ID" value="SER44517.1"/>
    <property type="molecule type" value="Genomic_DNA"/>
</dbReference>
<proteinExistence type="predicted"/>
<keyword evidence="1" id="KW-0472">Membrane</keyword>
<sequence length="50" mass="5315">MKYRRHRIPGSLDWIHCAYALAVALGVIALAIAAPSDAETADTPPAPITE</sequence>
<gene>
    <name evidence="2" type="ORF">SAMN04490244_10170</name>
</gene>
<dbReference type="Proteomes" id="UP000198885">
    <property type="component" value="Unassembled WGS sequence"/>
</dbReference>
<dbReference type="AlphaFoldDB" id="A0A1H9P8U3"/>
<keyword evidence="1" id="KW-0812">Transmembrane</keyword>
<reference evidence="2 3" key="1">
    <citation type="submission" date="2016-10" db="EMBL/GenBank/DDBJ databases">
        <authorList>
            <person name="de Groot N.N."/>
        </authorList>
    </citation>
    <scope>NUCLEOTIDE SEQUENCE [LARGE SCALE GENOMIC DNA]</scope>
    <source>
        <strain evidence="2 3">DSM 23042</strain>
    </source>
</reference>
<keyword evidence="3" id="KW-1185">Reference proteome</keyword>
<evidence type="ECO:0000256" key="1">
    <source>
        <dbReference type="SAM" id="Phobius"/>
    </source>
</evidence>
<dbReference type="RefSeq" id="WP_177190339.1">
    <property type="nucleotide sequence ID" value="NZ_CBDDGO010000004.1"/>
</dbReference>
<protein>
    <submittedName>
        <fullName evidence="2">Uncharacterized protein</fullName>
    </submittedName>
</protein>
<keyword evidence="1" id="KW-1133">Transmembrane helix</keyword>
<evidence type="ECO:0000313" key="3">
    <source>
        <dbReference type="Proteomes" id="UP000198885"/>
    </source>
</evidence>
<name>A0A1H9P8U3_9RHOB</name>
<accession>A0A1H9P8U3</accession>